<evidence type="ECO:0000256" key="2">
    <source>
        <dbReference type="ARBA" id="ARBA00034247"/>
    </source>
</evidence>
<accession>A0A0D7KCT6</accession>
<dbReference type="PATRIC" id="fig|80878.5.peg.2254"/>
<evidence type="ECO:0000313" key="4">
    <source>
        <dbReference type="EMBL" id="KJA12186.1"/>
    </source>
</evidence>
<dbReference type="OrthoDB" id="9813903at2"/>
<name>A0A0D7KCT6_9BURK</name>
<comment type="catalytic activity">
    <reaction evidence="2">
        <text>2 GTP = 3',3'-c-di-GMP + 2 diphosphate</text>
        <dbReference type="Rhea" id="RHEA:24898"/>
        <dbReference type="ChEBI" id="CHEBI:33019"/>
        <dbReference type="ChEBI" id="CHEBI:37565"/>
        <dbReference type="ChEBI" id="CHEBI:58805"/>
        <dbReference type="EC" id="2.7.7.65"/>
    </reaction>
</comment>
<proteinExistence type="predicted"/>
<reference evidence="4 5" key="1">
    <citation type="submission" date="2014-12" db="EMBL/GenBank/DDBJ databases">
        <title>Isolation of bacteria from lake water.</title>
        <authorList>
            <person name="Sheng K.-Y."/>
            <person name="Chin P.-S."/>
            <person name="Chan K.-G."/>
            <person name="Tan G.S."/>
        </authorList>
    </citation>
    <scope>NUCLEOTIDE SEQUENCE [LARGE SCALE GENOMIC DNA]</scope>
    <source>
        <strain evidence="4 5">KY4</strain>
    </source>
</reference>
<organism evidence="4 5">
    <name type="scientific">Acidovorax temperans</name>
    <dbReference type="NCBI Taxonomy" id="80878"/>
    <lineage>
        <taxon>Bacteria</taxon>
        <taxon>Pseudomonadati</taxon>
        <taxon>Pseudomonadota</taxon>
        <taxon>Betaproteobacteria</taxon>
        <taxon>Burkholderiales</taxon>
        <taxon>Comamonadaceae</taxon>
        <taxon>Acidovorax</taxon>
    </lineage>
</organism>
<dbReference type="CDD" id="cd01949">
    <property type="entry name" value="GGDEF"/>
    <property type="match status" value="1"/>
</dbReference>
<dbReference type="InterPro" id="IPR029787">
    <property type="entry name" value="Nucleotide_cyclase"/>
</dbReference>
<dbReference type="SUPFAM" id="SSF55073">
    <property type="entry name" value="Nucleotide cyclase"/>
    <property type="match status" value="1"/>
</dbReference>
<dbReference type="InterPro" id="IPR000160">
    <property type="entry name" value="GGDEF_dom"/>
</dbReference>
<dbReference type="PANTHER" id="PTHR45138:SF9">
    <property type="entry name" value="DIGUANYLATE CYCLASE DGCM-RELATED"/>
    <property type="match status" value="1"/>
</dbReference>
<dbReference type="GO" id="GO:0052621">
    <property type="term" value="F:diguanylate cyclase activity"/>
    <property type="evidence" value="ECO:0007669"/>
    <property type="project" value="UniProtKB-EC"/>
</dbReference>
<feature type="domain" description="GGDEF" evidence="3">
    <location>
        <begin position="202"/>
        <end position="330"/>
    </location>
</feature>
<dbReference type="Gene3D" id="3.30.70.270">
    <property type="match status" value="1"/>
</dbReference>
<dbReference type="NCBIfam" id="TIGR00254">
    <property type="entry name" value="GGDEF"/>
    <property type="match status" value="1"/>
</dbReference>
<dbReference type="SMART" id="SM00267">
    <property type="entry name" value="GGDEF"/>
    <property type="match status" value="1"/>
</dbReference>
<dbReference type="FunFam" id="3.30.70.270:FF:000001">
    <property type="entry name" value="Diguanylate cyclase domain protein"/>
    <property type="match status" value="1"/>
</dbReference>
<dbReference type="PROSITE" id="PS50887">
    <property type="entry name" value="GGDEF"/>
    <property type="match status" value="1"/>
</dbReference>
<evidence type="ECO:0000259" key="3">
    <source>
        <dbReference type="PROSITE" id="PS50887"/>
    </source>
</evidence>
<dbReference type="Pfam" id="PF00990">
    <property type="entry name" value="GGDEF"/>
    <property type="match status" value="1"/>
</dbReference>
<comment type="caution">
    <text evidence="4">The sequence shown here is derived from an EMBL/GenBank/DDBJ whole genome shotgun (WGS) entry which is preliminary data.</text>
</comment>
<protein>
    <recommendedName>
        <fullName evidence="1">diguanylate cyclase</fullName>
        <ecNumber evidence="1">2.7.7.65</ecNumber>
    </recommendedName>
</protein>
<gene>
    <name evidence="4" type="ORF">RP29_01585</name>
</gene>
<dbReference type="EC" id="2.7.7.65" evidence="1"/>
<dbReference type="AlphaFoldDB" id="A0A0D7KCT6"/>
<dbReference type="InterPro" id="IPR043128">
    <property type="entry name" value="Rev_trsase/Diguanyl_cyclase"/>
</dbReference>
<dbReference type="InterPro" id="IPR050469">
    <property type="entry name" value="Diguanylate_Cyclase"/>
</dbReference>
<dbReference type="GO" id="GO:1902201">
    <property type="term" value="P:negative regulation of bacterial-type flagellum-dependent cell motility"/>
    <property type="evidence" value="ECO:0007669"/>
    <property type="project" value="TreeGrafter"/>
</dbReference>
<dbReference type="EMBL" id="JXYQ01000004">
    <property type="protein sequence ID" value="KJA12186.1"/>
    <property type="molecule type" value="Genomic_DNA"/>
</dbReference>
<dbReference type="PANTHER" id="PTHR45138">
    <property type="entry name" value="REGULATORY COMPONENTS OF SENSORY TRANSDUCTION SYSTEM"/>
    <property type="match status" value="1"/>
</dbReference>
<keyword evidence="5" id="KW-1185">Reference proteome</keyword>
<dbReference type="STRING" id="80878.RP29_01585"/>
<dbReference type="GO" id="GO:0043709">
    <property type="term" value="P:cell adhesion involved in single-species biofilm formation"/>
    <property type="evidence" value="ECO:0007669"/>
    <property type="project" value="TreeGrafter"/>
</dbReference>
<dbReference type="GO" id="GO:0005886">
    <property type="term" value="C:plasma membrane"/>
    <property type="evidence" value="ECO:0007669"/>
    <property type="project" value="TreeGrafter"/>
</dbReference>
<evidence type="ECO:0000313" key="5">
    <source>
        <dbReference type="Proteomes" id="UP000032566"/>
    </source>
</evidence>
<evidence type="ECO:0000256" key="1">
    <source>
        <dbReference type="ARBA" id="ARBA00012528"/>
    </source>
</evidence>
<dbReference type="Proteomes" id="UP000032566">
    <property type="component" value="Unassembled WGS sequence"/>
</dbReference>
<sequence length="349" mass="39537">MKPILQHLVEMTGHRDHLRLEVSVLSTLQKLSGIKEVRALELFTDGGQPHIRPRTWVQDGQLVSTDSEAAADPRKEPLEHYPELMRCVTTQGDSALAHPRPGRHTLWLPVWMHEKVSTCLEITQSRPFSAHKLDVLKGVFLVYQNYQSLLDYSERDALTGLFNRKTFDEQFARNALPGLSSSKPQSAESMISEEVSPTSEPVQNWLAVVDIDHFKQVNDRFGHLYGDEVLILVANILRSSFRSHDRIFRFGGEEFVVLLRNTTLSKAHKVFNRFREAVQEYHFPQVGNVTVSLGFVGTSRGSPVEILGQADQALYYAKEHGRNQVRFYEDLVATGALATKVANDDVELF</sequence>
<dbReference type="RefSeq" id="WP_044395190.1">
    <property type="nucleotide sequence ID" value="NZ_JXYQ01000004.1"/>
</dbReference>